<dbReference type="OrthoDB" id="5195282at2"/>
<reference evidence="3" key="1">
    <citation type="submission" date="2016-10" db="EMBL/GenBank/DDBJ databases">
        <authorList>
            <person name="Varghese N."/>
            <person name="Submissions S."/>
        </authorList>
    </citation>
    <scope>NUCLEOTIDE SEQUENCE [LARGE SCALE GENOMIC DNA]</scope>
    <source>
        <strain evidence="3">DSM 45460</strain>
    </source>
</reference>
<organism evidence="2 3">
    <name type="scientific">Actinopolyspora mzabensis</name>
    <dbReference type="NCBI Taxonomy" id="995066"/>
    <lineage>
        <taxon>Bacteria</taxon>
        <taxon>Bacillati</taxon>
        <taxon>Actinomycetota</taxon>
        <taxon>Actinomycetes</taxon>
        <taxon>Actinopolysporales</taxon>
        <taxon>Actinopolysporaceae</taxon>
        <taxon>Actinopolyspora</taxon>
    </lineage>
</organism>
<dbReference type="Pfam" id="PF14428">
    <property type="entry name" value="DddA-like"/>
    <property type="match status" value="1"/>
</dbReference>
<gene>
    <name evidence="2" type="ORF">SAMN04487820_101504</name>
</gene>
<dbReference type="InterPro" id="IPR032724">
    <property type="entry name" value="SCP1.201-like"/>
</dbReference>
<evidence type="ECO:0000256" key="1">
    <source>
        <dbReference type="SAM" id="MobiDB-lite"/>
    </source>
</evidence>
<evidence type="ECO:0000313" key="3">
    <source>
        <dbReference type="Proteomes" id="UP000199213"/>
    </source>
</evidence>
<dbReference type="EMBL" id="FNFM01000001">
    <property type="protein sequence ID" value="SDJ72711.1"/>
    <property type="molecule type" value="Genomic_DNA"/>
</dbReference>
<dbReference type="AlphaFoldDB" id="A0A1G8W2W8"/>
<accession>A0A1G8W2W8</accession>
<evidence type="ECO:0000313" key="2">
    <source>
        <dbReference type="EMBL" id="SDJ72711.1"/>
    </source>
</evidence>
<protein>
    <submittedName>
        <fullName evidence="2">SCP1.201-like deaminase</fullName>
    </submittedName>
</protein>
<feature type="region of interest" description="Disordered" evidence="1">
    <location>
        <begin position="88"/>
        <end position="129"/>
    </location>
</feature>
<keyword evidence="3" id="KW-1185">Reference proteome</keyword>
<dbReference type="RefSeq" id="WP_092625918.1">
    <property type="nucleotide sequence ID" value="NZ_FNFM01000001.1"/>
</dbReference>
<sequence>MSSLEKLGEQLALVLTKLAESQTALVQARQRIGESGQTLAAVVDEHTHHDLSAGIPAYREAWSTTTEVGKTLVSVDKAIRTYMTSIGAPGAETAGVPSDDEANSPSAAMPTGLEPHQPDATAHRDDEPEFSTPEWAEHEVTSLTDLSETAGNVFDDEGNQINTEPWRSGEHDVWFEQNDQELRASPAFPAISPRAKAVPSASHVETKVARWLDSQPNLNHVSIVINKPVICQGRFGCEAAVRALLSAGKSVSVWPRGSGVPYELKGAKKA</sequence>
<dbReference type="Proteomes" id="UP000199213">
    <property type="component" value="Unassembled WGS sequence"/>
</dbReference>
<proteinExistence type="predicted"/>
<name>A0A1G8W2W8_ACTMZ</name>